<dbReference type="EMBL" id="BMOQ01000006">
    <property type="protein sequence ID" value="GGN21068.1"/>
    <property type="molecule type" value="Genomic_DNA"/>
</dbReference>
<accession>A0A830GDG5</accession>
<proteinExistence type="predicted"/>
<feature type="region of interest" description="Disordered" evidence="1">
    <location>
        <begin position="590"/>
        <end position="610"/>
    </location>
</feature>
<evidence type="ECO:0000256" key="1">
    <source>
        <dbReference type="SAM" id="MobiDB-lite"/>
    </source>
</evidence>
<dbReference type="InterPro" id="IPR003692">
    <property type="entry name" value="Hydantoinase_B"/>
</dbReference>
<feature type="compositionally biased region" description="Basic and acidic residues" evidence="1">
    <location>
        <begin position="598"/>
        <end position="610"/>
    </location>
</feature>
<dbReference type="GO" id="GO:0017168">
    <property type="term" value="F:5-oxoprolinase (ATP-hydrolyzing) activity"/>
    <property type="evidence" value="ECO:0007669"/>
    <property type="project" value="TreeGrafter"/>
</dbReference>
<comment type="caution">
    <text evidence="3">The sequence shown here is derived from an EMBL/GenBank/DDBJ whole genome shotgun (WGS) entry which is preliminary data.</text>
</comment>
<dbReference type="RefSeq" id="WP_188879122.1">
    <property type="nucleotide sequence ID" value="NZ_BMOQ01000006.1"/>
</dbReference>
<dbReference type="Pfam" id="PF02538">
    <property type="entry name" value="Hydantoinase_B"/>
    <property type="match status" value="1"/>
</dbReference>
<dbReference type="GO" id="GO:0005829">
    <property type="term" value="C:cytosol"/>
    <property type="evidence" value="ECO:0007669"/>
    <property type="project" value="TreeGrafter"/>
</dbReference>
<evidence type="ECO:0000313" key="3">
    <source>
        <dbReference type="EMBL" id="GGN21068.1"/>
    </source>
</evidence>
<keyword evidence="4" id="KW-1185">Reference proteome</keyword>
<dbReference type="InterPro" id="IPR045079">
    <property type="entry name" value="Oxoprolinase-like"/>
</dbReference>
<gene>
    <name evidence="3" type="ORF">GCM10009021_22910</name>
</gene>
<name>A0A830GDG5_9EURY</name>
<dbReference type="PANTHER" id="PTHR11365:SF23">
    <property type="entry name" value="HYPOTHETICAL 5-OXOPROLINASE (EUROFUNG)-RELATED"/>
    <property type="match status" value="1"/>
</dbReference>
<sequence length="610" mass="66448">MTDTADTAATVREQTAPLLDVDDPGDRIDPVTSRVVAGSLTNICDEMGHKLMRTSYSSIIRESEDFGCALLDERARQLCETDSTPLQMGPIPAYVRGVIDLFAERGQRFEPGDVVLHNDPYHGATHAPDFAVVVPVFYEDELTGFSVTTAHHLDVGADKPGTCIIETIDAYSESIRLDALKIVEGGERNKTAWQLIADNIRTPAMVMGDVEAQISAARAGAERMVDLFEEHGHETVKYAGQDAMNYSEEHLRRRIESLPDGTYSAEGYLDGFPESTDPDEKDVFLAVDLTVEGSSVDVDLSRCDDQLDNRPINMPFEGTVVPAVLLVLRSTLLDTEEHDLIPQNHGITRPVSVHAPKGSIVNPRFPAPTIARFCPGNRIADLTLKALAEVVPEQTCAGTGNLKISTFSGVTDDEYWVYMDITSGSYGGRPGKDGIDAVDTLYANTRNNPIEDIESHYPLRVSTYELREDAEGAGRNRGGAGTIREIEFTSPGRVSIEGDGNEYPPWGFAGGNEGTTGAIVRNAGDENEESLPSKLENRPMAAGQRLRLVGPGAGGWGDPTERDPEKVRADVLDDLVSRERAREIYGVILTDDGSVDEAATRERRQALDDD</sequence>
<evidence type="ECO:0000259" key="2">
    <source>
        <dbReference type="Pfam" id="PF02538"/>
    </source>
</evidence>
<protein>
    <submittedName>
        <fullName evidence="3">5-oxoprolinase</fullName>
    </submittedName>
</protein>
<dbReference type="AlphaFoldDB" id="A0A830GDG5"/>
<dbReference type="OrthoDB" id="8261at2157"/>
<feature type="domain" description="Hydantoinase B/oxoprolinase" evidence="2">
    <location>
        <begin position="29"/>
        <end position="559"/>
    </location>
</feature>
<dbReference type="Proteomes" id="UP000608850">
    <property type="component" value="Unassembled WGS sequence"/>
</dbReference>
<dbReference type="GO" id="GO:0006749">
    <property type="term" value="P:glutathione metabolic process"/>
    <property type="evidence" value="ECO:0007669"/>
    <property type="project" value="TreeGrafter"/>
</dbReference>
<dbReference type="PANTHER" id="PTHR11365">
    <property type="entry name" value="5-OXOPROLINASE RELATED"/>
    <property type="match status" value="1"/>
</dbReference>
<organism evidence="3 4">
    <name type="scientific">Halarchaeum nitratireducens</name>
    <dbReference type="NCBI Taxonomy" id="489913"/>
    <lineage>
        <taxon>Archaea</taxon>
        <taxon>Methanobacteriati</taxon>
        <taxon>Methanobacteriota</taxon>
        <taxon>Stenosarchaea group</taxon>
        <taxon>Halobacteria</taxon>
        <taxon>Halobacteriales</taxon>
        <taxon>Halobacteriaceae</taxon>
    </lineage>
</organism>
<reference evidence="3 4" key="1">
    <citation type="journal article" date="2019" name="Int. J. Syst. Evol. Microbiol.">
        <title>The Global Catalogue of Microorganisms (GCM) 10K type strain sequencing project: providing services to taxonomists for standard genome sequencing and annotation.</title>
        <authorList>
            <consortium name="The Broad Institute Genomics Platform"/>
            <consortium name="The Broad Institute Genome Sequencing Center for Infectious Disease"/>
            <person name="Wu L."/>
            <person name="Ma J."/>
        </authorList>
    </citation>
    <scope>NUCLEOTIDE SEQUENCE [LARGE SCALE GENOMIC DNA]</scope>
    <source>
        <strain evidence="3 4">JCM 16331</strain>
    </source>
</reference>
<evidence type="ECO:0000313" key="4">
    <source>
        <dbReference type="Proteomes" id="UP000608850"/>
    </source>
</evidence>